<evidence type="ECO:0000259" key="3">
    <source>
        <dbReference type="PROSITE" id="PS50212"/>
    </source>
</evidence>
<organism evidence="4 5">
    <name type="scientific">Phrynosoma platyrhinos</name>
    <name type="common">Desert horned lizard</name>
    <dbReference type="NCBI Taxonomy" id="52577"/>
    <lineage>
        <taxon>Eukaryota</taxon>
        <taxon>Metazoa</taxon>
        <taxon>Chordata</taxon>
        <taxon>Craniata</taxon>
        <taxon>Vertebrata</taxon>
        <taxon>Euteleostomi</taxon>
        <taxon>Lepidosauria</taxon>
        <taxon>Squamata</taxon>
        <taxon>Bifurcata</taxon>
        <taxon>Unidentata</taxon>
        <taxon>Episquamata</taxon>
        <taxon>Toxicofera</taxon>
        <taxon>Iguania</taxon>
        <taxon>Phrynosomatidae</taxon>
        <taxon>Phrynosomatinae</taxon>
        <taxon>Phrynosoma</taxon>
    </lineage>
</organism>
<evidence type="ECO:0000313" key="4">
    <source>
        <dbReference type="EMBL" id="KAH0627398.1"/>
    </source>
</evidence>
<reference evidence="4 5" key="1">
    <citation type="journal article" date="2022" name="Gigascience">
        <title>A chromosome-level genome assembly and annotation of the desert horned lizard, Phrynosoma platyrhinos, provides insight into chromosomal rearrangements among reptiles.</title>
        <authorList>
            <person name="Koochekian N."/>
            <person name="Ascanio A."/>
            <person name="Farleigh K."/>
            <person name="Card D.C."/>
            <person name="Schield D.R."/>
            <person name="Castoe T.A."/>
            <person name="Jezkova T."/>
        </authorList>
    </citation>
    <scope>NUCLEOTIDE SEQUENCE [LARGE SCALE GENOMIC DNA]</scope>
    <source>
        <strain evidence="4">NK-2021</strain>
    </source>
</reference>
<dbReference type="Pfam" id="PF00618">
    <property type="entry name" value="RasGEF_N"/>
    <property type="match status" value="1"/>
</dbReference>
<dbReference type="InterPro" id="IPR000651">
    <property type="entry name" value="Ras-like_Gua-exchang_fac_N"/>
</dbReference>
<name>A0ABQ7TE20_PHRPL</name>
<feature type="chain" id="PRO_5045907554" description="N-terminal Ras-GEF domain-containing protein" evidence="2">
    <location>
        <begin position="20"/>
        <end position="118"/>
    </location>
</feature>
<gene>
    <name evidence="4" type="ORF">JD844_003034</name>
</gene>
<dbReference type="Proteomes" id="UP000826234">
    <property type="component" value="Unassembled WGS sequence"/>
</dbReference>
<sequence>MCCAFKNILFVTFFAETLLDDFLLTYTVFMTTDDLCQALLRQYPSLVQGKGVHDLSILHYCCTYCAKNHQRKEEVLEVSCRKRKVLHLVSQWTLLYKDWLHEDEHLKQFLKVNIPKFI</sequence>
<keyword evidence="1" id="KW-0344">Guanine-nucleotide releasing factor</keyword>
<evidence type="ECO:0000256" key="2">
    <source>
        <dbReference type="SAM" id="SignalP"/>
    </source>
</evidence>
<evidence type="ECO:0000313" key="5">
    <source>
        <dbReference type="Proteomes" id="UP000826234"/>
    </source>
</evidence>
<accession>A0ABQ7TE20</accession>
<protein>
    <recommendedName>
        <fullName evidence="3">N-terminal Ras-GEF domain-containing protein</fullName>
    </recommendedName>
</protein>
<dbReference type="InterPro" id="IPR023578">
    <property type="entry name" value="Ras_GEF_dom_sf"/>
</dbReference>
<dbReference type="PROSITE" id="PS50212">
    <property type="entry name" value="RASGEF_NTER"/>
    <property type="match status" value="1"/>
</dbReference>
<feature type="domain" description="N-terminal Ras-GEF" evidence="3">
    <location>
        <begin position="1"/>
        <end position="118"/>
    </location>
</feature>
<proteinExistence type="predicted"/>
<keyword evidence="2" id="KW-0732">Signal</keyword>
<dbReference type="Gene3D" id="1.20.870.10">
    <property type="entry name" value="Son of sevenless (SoS) protein Chain: S domain 1"/>
    <property type="match status" value="1"/>
</dbReference>
<feature type="signal peptide" evidence="2">
    <location>
        <begin position="1"/>
        <end position="19"/>
    </location>
</feature>
<keyword evidence="5" id="KW-1185">Reference proteome</keyword>
<evidence type="ECO:0000256" key="1">
    <source>
        <dbReference type="PROSITE-ProRule" id="PRU00135"/>
    </source>
</evidence>
<comment type="caution">
    <text evidence="4">The sequence shown here is derived from an EMBL/GenBank/DDBJ whole genome shotgun (WGS) entry which is preliminary data.</text>
</comment>
<dbReference type="SUPFAM" id="SSF48366">
    <property type="entry name" value="Ras GEF"/>
    <property type="match status" value="1"/>
</dbReference>
<dbReference type="EMBL" id="JAIPUX010000521">
    <property type="protein sequence ID" value="KAH0627398.1"/>
    <property type="molecule type" value="Genomic_DNA"/>
</dbReference>